<dbReference type="AlphaFoldDB" id="A0A1D8IQU9"/>
<evidence type="ECO:0000256" key="2">
    <source>
        <dbReference type="ARBA" id="ARBA00022559"/>
    </source>
</evidence>
<dbReference type="Proteomes" id="UP000095401">
    <property type="component" value="Chromosome"/>
</dbReference>
<dbReference type="Pfam" id="PF20628">
    <property type="entry name" value="Dyp_perox_C"/>
    <property type="match status" value="1"/>
</dbReference>
<dbReference type="GO" id="GO:0020037">
    <property type="term" value="F:heme binding"/>
    <property type="evidence" value="ECO:0007669"/>
    <property type="project" value="InterPro"/>
</dbReference>
<dbReference type="GO" id="GO:0004601">
    <property type="term" value="F:peroxidase activity"/>
    <property type="evidence" value="ECO:0007669"/>
    <property type="project" value="UniProtKB-KW"/>
</dbReference>
<reference evidence="8" key="1">
    <citation type="submission" date="2016-09" db="EMBL/GenBank/DDBJ databases">
        <title>Acidihalobacter prosperus F5.</title>
        <authorList>
            <person name="Khaleque H.N."/>
            <person name="Ramsay J.P."/>
            <person name="Kaksonen A.H."/>
            <person name="Boxall N.J."/>
            <person name="Watkin E.L.J."/>
        </authorList>
    </citation>
    <scope>NUCLEOTIDE SEQUENCE [LARGE SCALE GENOMIC DNA]</scope>
    <source>
        <strain evidence="8">F5</strain>
    </source>
</reference>
<evidence type="ECO:0000313" key="8">
    <source>
        <dbReference type="Proteomes" id="UP000095401"/>
    </source>
</evidence>
<dbReference type="InterPro" id="IPR011008">
    <property type="entry name" value="Dimeric_a/b-barrel"/>
</dbReference>
<sequence length="293" mass="31906">MQQEQPGILAPLPHFARHLFFDLSDRELAADYLARLAAEVDGEQIVVGIGASLAAAVGTTIPGLVSFPALAGAGIDIPSTPAALWCWLRGGEPGALFHRGRTLEALLSPAFSLTQTVELFRYGSGLDLTGYEDGTENPEGEDARAAAIVTDQADPLAGSSFVAVQQWLHDFDRFEELAPSEQDDAIGRRRIDNEELTSAPVTSHVKRTAQEDFEPPAFMFRRSMPWTEGDAGGLMFVAFGRTFYAFDAALRRMSGLEDGVVDALFDFSRPLTGAYFWCPPIRDEHLDLSALKL</sequence>
<dbReference type="RefSeq" id="WP_070079131.1">
    <property type="nucleotide sequence ID" value="NZ_CP017415.1"/>
</dbReference>
<dbReference type="EMBL" id="CP017415">
    <property type="protein sequence ID" value="AOU98775.1"/>
    <property type="molecule type" value="Genomic_DNA"/>
</dbReference>
<evidence type="ECO:0000259" key="6">
    <source>
        <dbReference type="Pfam" id="PF20628"/>
    </source>
</evidence>
<gene>
    <name evidence="7" type="ORF">BI364_13085</name>
</gene>
<keyword evidence="3" id="KW-0479">Metal-binding</keyword>
<comment type="cofactor">
    <cofactor evidence="1">
        <name>heme b</name>
        <dbReference type="ChEBI" id="CHEBI:60344"/>
    </cofactor>
</comment>
<evidence type="ECO:0000313" key="7">
    <source>
        <dbReference type="EMBL" id="AOU98775.1"/>
    </source>
</evidence>
<dbReference type="InterPro" id="IPR006314">
    <property type="entry name" value="Dyp_peroxidase"/>
</dbReference>
<dbReference type="InterPro" id="IPR048328">
    <property type="entry name" value="Dyp_perox_C"/>
</dbReference>
<evidence type="ECO:0000256" key="4">
    <source>
        <dbReference type="ARBA" id="ARBA00023002"/>
    </source>
</evidence>
<organism evidence="7 8">
    <name type="scientific">Acidihalobacter yilgarnensis</name>
    <dbReference type="NCBI Taxonomy" id="2819280"/>
    <lineage>
        <taxon>Bacteria</taxon>
        <taxon>Pseudomonadati</taxon>
        <taxon>Pseudomonadota</taxon>
        <taxon>Gammaproteobacteria</taxon>
        <taxon>Chromatiales</taxon>
        <taxon>Ectothiorhodospiraceae</taxon>
        <taxon>Acidihalobacter</taxon>
    </lineage>
</organism>
<feature type="domain" description="Dyp-type peroxidase C-terminal" evidence="6">
    <location>
        <begin position="127"/>
        <end position="281"/>
    </location>
</feature>
<keyword evidence="8" id="KW-1185">Reference proteome</keyword>
<keyword evidence="5" id="KW-0408">Iron</keyword>
<dbReference type="NCBIfam" id="TIGR01413">
    <property type="entry name" value="Dyp_perox_fam"/>
    <property type="match status" value="1"/>
</dbReference>
<dbReference type="GO" id="GO:0046872">
    <property type="term" value="F:metal ion binding"/>
    <property type="evidence" value="ECO:0007669"/>
    <property type="project" value="UniProtKB-KW"/>
</dbReference>
<evidence type="ECO:0000256" key="5">
    <source>
        <dbReference type="ARBA" id="ARBA00023004"/>
    </source>
</evidence>
<proteinExistence type="predicted"/>
<dbReference type="PANTHER" id="PTHR30521">
    <property type="entry name" value="DEFERROCHELATASE/PEROXIDASE"/>
    <property type="match status" value="1"/>
</dbReference>
<protein>
    <submittedName>
        <fullName evidence="7">Peroxidase</fullName>
    </submittedName>
</protein>
<evidence type="ECO:0000256" key="3">
    <source>
        <dbReference type="ARBA" id="ARBA00022723"/>
    </source>
</evidence>
<dbReference type="PROSITE" id="PS51404">
    <property type="entry name" value="DYP_PEROXIDASE"/>
    <property type="match status" value="1"/>
</dbReference>
<name>A0A1D8IQU9_9GAMM</name>
<dbReference type="GO" id="GO:0005829">
    <property type="term" value="C:cytosol"/>
    <property type="evidence" value="ECO:0007669"/>
    <property type="project" value="TreeGrafter"/>
</dbReference>
<keyword evidence="2 7" id="KW-0575">Peroxidase</keyword>
<dbReference type="PANTHER" id="PTHR30521:SF0">
    <property type="entry name" value="DYP-TYPE PEROXIDASE FAMILY PROTEIN"/>
    <property type="match status" value="1"/>
</dbReference>
<keyword evidence="4" id="KW-0560">Oxidoreductase</keyword>
<dbReference type="SUPFAM" id="SSF54909">
    <property type="entry name" value="Dimeric alpha+beta barrel"/>
    <property type="match status" value="1"/>
</dbReference>
<accession>A0A1D8IQU9</accession>
<dbReference type="KEGG" id="aprs:BI364_13085"/>
<evidence type="ECO:0000256" key="1">
    <source>
        <dbReference type="ARBA" id="ARBA00001970"/>
    </source>
</evidence>